<dbReference type="OrthoDB" id="9790252at2"/>
<evidence type="ECO:0000313" key="3">
    <source>
        <dbReference type="Proteomes" id="UP000278542"/>
    </source>
</evidence>
<accession>A0A495REK9</accession>
<evidence type="ECO:0000256" key="1">
    <source>
        <dbReference type="SAM" id="Phobius"/>
    </source>
</evidence>
<dbReference type="EMBL" id="RBWY01000002">
    <property type="protein sequence ID" value="RKS85795.1"/>
    <property type="molecule type" value="Genomic_DNA"/>
</dbReference>
<dbReference type="Gene3D" id="1.10.260.40">
    <property type="entry name" value="lambda repressor-like DNA-binding domains"/>
    <property type="match status" value="1"/>
</dbReference>
<proteinExistence type="predicted"/>
<keyword evidence="1" id="KW-0472">Membrane</keyword>
<keyword evidence="3" id="KW-1185">Reference proteome</keyword>
<protein>
    <submittedName>
        <fullName evidence="2">Cytoskeleton protein RodZ</fullName>
    </submittedName>
</protein>
<dbReference type="CDD" id="cd00093">
    <property type="entry name" value="HTH_XRE"/>
    <property type="match status" value="1"/>
</dbReference>
<dbReference type="AlphaFoldDB" id="A0A495REK9"/>
<comment type="caution">
    <text evidence="2">The sequence shown here is derived from an EMBL/GenBank/DDBJ whole genome shotgun (WGS) entry which is preliminary data.</text>
</comment>
<reference evidence="2 3" key="1">
    <citation type="submission" date="2018-10" db="EMBL/GenBank/DDBJ databases">
        <title>Genomic Encyclopedia of Type Strains, Phase IV (KMG-IV): sequencing the most valuable type-strain genomes for metagenomic binning, comparative biology and taxonomic classification.</title>
        <authorList>
            <person name="Goeker M."/>
        </authorList>
    </citation>
    <scope>NUCLEOTIDE SEQUENCE [LARGE SCALE GENOMIC DNA]</scope>
    <source>
        <strain evidence="2 3">DSM 22228</strain>
    </source>
</reference>
<gene>
    <name evidence="2" type="ORF">DES39_1211</name>
</gene>
<dbReference type="Pfam" id="PF13413">
    <property type="entry name" value="HTH_25"/>
    <property type="match status" value="1"/>
</dbReference>
<dbReference type="SUPFAM" id="SSF47413">
    <property type="entry name" value="lambda repressor-like DNA-binding domains"/>
    <property type="match status" value="1"/>
</dbReference>
<dbReference type="GO" id="GO:0003677">
    <property type="term" value="F:DNA binding"/>
    <property type="evidence" value="ECO:0007669"/>
    <property type="project" value="InterPro"/>
</dbReference>
<keyword evidence="1" id="KW-1133">Transmembrane helix</keyword>
<dbReference type="InterPro" id="IPR001387">
    <property type="entry name" value="Cro/C1-type_HTH"/>
</dbReference>
<feature type="transmembrane region" description="Helical" evidence="1">
    <location>
        <begin position="110"/>
        <end position="130"/>
    </location>
</feature>
<dbReference type="InterPro" id="IPR010982">
    <property type="entry name" value="Lambda_DNA-bd_dom_sf"/>
</dbReference>
<dbReference type="InterPro" id="IPR050400">
    <property type="entry name" value="Bact_Cytoskel_RodZ"/>
</dbReference>
<sequence length="152" mass="17278">MKEEITESEAPTVSLGKKLANLRLEQGLTQRNIASKIHVKTSIIEDIELDKTVNAPAVFLRGYIKHYATIVGLPVTEYQEYLDQLSNQQSSNTMKNYSNKEQNKRNGKRLLFISIFILVIIVGVTAFFTWQDNKSELIEVTHYISKTPSTNS</sequence>
<dbReference type="PANTHER" id="PTHR34475:SF1">
    <property type="entry name" value="CYTOSKELETON PROTEIN RODZ"/>
    <property type="match status" value="1"/>
</dbReference>
<evidence type="ECO:0000313" key="2">
    <source>
        <dbReference type="EMBL" id="RKS85795.1"/>
    </source>
</evidence>
<dbReference type="PANTHER" id="PTHR34475">
    <property type="match status" value="1"/>
</dbReference>
<dbReference type="Proteomes" id="UP000278542">
    <property type="component" value="Unassembled WGS sequence"/>
</dbReference>
<name>A0A495REK9_9GAMM</name>
<keyword evidence="1" id="KW-0812">Transmembrane</keyword>
<organism evidence="2 3">
    <name type="scientific">Orbus hercynius</name>
    <dbReference type="NCBI Taxonomy" id="593135"/>
    <lineage>
        <taxon>Bacteria</taxon>
        <taxon>Pseudomonadati</taxon>
        <taxon>Pseudomonadota</taxon>
        <taxon>Gammaproteobacteria</taxon>
        <taxon>Orbales</taxon>
        <taxon>Orbaceae</taxon>
        <taxon>Orbus</taxon>
    </lineage>
</organism>
<dbReference type="RefSeq" id="WP_121144889.1">
    <property type="nucleotide sequence ID" value="NZ_RBWY01000002.1"/>
</dbReference>